<evidence type="ECO:0000256" key="7">
    <source>
        <dbReference type="ARBA" id="ARBA00023146"/>
    </source>
</evidence>
<keyword evidence="5" id="KW-0067">ATP-binding</keyword>
<dbReference type="GO" id="GO:0005829">
    <property type="term" value="C:cytosol"/>
    <property type="evidence" value="ECO:0007669"/>
    <property type="project" value="TreeGrafter"/>
</dbReference>
<gene>
    <name evidence="10" type="ORF">SMRZ_LOCUS24864</name>
</gene>
<dbReference type="InterPro" id="IPR002303">
    <property type="entry name" value="Valyl-tRNA_ligase"/>
</dbReference>
<comment type="similarity">
    <text evidence="1">Belongs to the class-I aminoacyl-tRNA synthetase family.</text>
</comment>
<dbReference type="InterPro" id="IPR014729">
    <property type="entry name" value="Rossmann-like_a/b/a_fold"/>
</dbReference>
<proteinExistence type="inferred from homology"/>
<dbReference type="Gene3D" id="3.40.50.620">
    <property type="entry name" value="HUPs"/>
    <property type="match status" value="1"/>
</dbReference>
<evidence type="ECO:0000256" key="4">
    <source>
        <dbReference type="ARBA" id="ARBA00022741"/>
    </source>
</evidence>
<dbReference type="Pfam" id="PF00133">
    <property type="entry name" value="tRNA-synt_1"/>
    <property type="match status" value="2"/>
</dbReference>
<evidence type="ECO:0000313" key="10">
    <source>
        <dbReference type="EMBL" id="VDP53037.1"/>
    </source>
</evidence>
<dbReference type="GO" id="GO:0004832">
    <property type="term" value="F:valine-tRNA ligase activity"/>
    <property type="evidence" value="ECO:0007669"/>
    <property type="project" value="UniProtKB-EC"/>
</dbReference>
<evidence type="ECO:0000256" key="2">
    <source>
        <dbReference type="ARBA" id="ARBA00013169"/>
    </source>
</evidence>
<organism evidence="10 11">
    <name type="scientific">Schistosoma margrebowiei</name>
    <dbReference type="NCBI Taxonomy" id="48269"/>
    <lineage>
        <taxon>Eukaryota</taxon>
        <taxon>Metazoa</taxon>
        <taxon>Spiralia</taxon>
        <taxon>Lophotrochozoa</taxon>
        <taxon>Platyhelminthes</taxon>
        <taxon>Trematoda</taxon>
        <taxon>Digenea</taxon>
        <taxon>Strigeidida</taxon>
        <taxon>Schistosomatoidea</taxon>
        <taxon>Schistosomatidae</taxon>
        <taxon>Schistosoma</taxon>
    </lineage>
</organism>
<keyword evidence="7" id="KW-0030">Aminoacyl-tRNA synthetase</keyword>
<keyword evidence="11" id="KW-1185">Reference proteome</keyword>
<evidence type="ECO:0000256" key="5">
    <source>
        <dbReference type="ARBA" id="ARBA00022840"/>
    </source>
</evidence>
<evidence type="ECO:0000259" key="9">
    <source>
        <dbReference type="Pfam" id="PF00133"/>
    </source>
</evidence>
<reference evidence="10 11" key="1">
    <citation type="submission" date="2018-11" db="EMBL/GenBank/DDBJ databases">
        <authorList>
            <consortium name="Pathogen Informatics"/>
        </authorList>
    </citation>
    <scope>NUCLEOTIDE SEQUENCE [LARGE SCALE GENOMIC DNA]</scope>
    <source>
        <strain evidence="10 11">Zambia</strain>
    </source>
</reference>
<dbReference type="EMBL" id="UZAI01020753">
    <property type="protein sequence ID" value="VDP53037.1"/>
    <property type="molecule type" value="Genomic_DNA"/>
</dbReference>
<evidence type="ECO:0000256" key="3">
    <source>
        <dbReference type="ARBA" id="ARBA00022598"/>
    </source>
</evidence>
<evidence type="ECO:0000256" key="1">
    <source>
        <dbReference type="ARBA" id="ARBA00005594"/>
    </source>
</evidence>
<feature type="domain" description="Aminoacyl-tRNA synthetase class Ia" evidence="9">
    <location>
        <begin position="18"/>
        <end position="89"/>
    </location>
</feature>
<dbReference type="InterPro" id="IPR002300">
    <property type="entry name" value="aa-tRNA-synth_Ia"/>
</dbReference>
<dbReference type="GO" id="GO:0006438">
    <property type="term" value="P:valyl-tRNA aminoacylation"/>
    <property type="evidence" value="ECO:0007669"/>
    <property type="project" value="InterPro"/>
</dbReference>
<dbReference type="PANTHER" id="PTHR11946:SF109">
    <property type="entry name" value="VALINE--TRNA LIGASE"/>
    <property type="match status" value="1"/>
</dbReference>
<dbReference type="GO" id="GO:0005524">
    <property type="term" value="F:ATP binding"/>
    <property type="evidence" value="ECO:0007669"/>
    <property type="project" value="UniProtKB-KW"/>
</dbReference>
<accession>A0A3P8DN66</accession>
<keyword evidence="3" id="KW-0436">Ligase</keyword>
<dbReference type="Proteomes" id="UP000277204">
    <property type="component" value="Unassembled WGS sequence"/>
</dbReference>
<dbReference type="EC" id="6.1.1.9" evidence="2"/>
<keyword evidence="4" id="KW-0547">Nucleotide-binding</keyword>
<name>A0A3P8DN66_9TREM</name>
<evidence type="ECO:0000256" key="6">
    <source>
        <dbReference type="ARBA" id="ARBA00022917"/>
    </source>
</evidence>
<dbReference type="PRINTS" id="PR00986">
    <property type="entry name" value="TRNASYNTHVAL"/>
</dbReference>
<sequence>MYRGEKDNPVVVPICSRSKDNVEPLLKPQWYLRCKDMANAAMKKVSEGRLRIIPSFHIRTWNNWLKDCQDWCISRQLWCGHRIPAYHVSIRRPGVDNLEVLDPIDNELTLNQDNDVLDTWFSSQLFPLSVSGWPEQIPYLKAYYPGSLFETGHDIIFFWVARMVMIGLKLMGQ</sequence>
<evidence type="ECO:0000313" key="11">
    <source>
        <dbReference type="Proteomes" id="UP000277204"/>
    </source>
</evidence>
<dbReference type="SUPFAM" id="SSF52374">
    <property type="entry name" value="Nucleotidylyl transferase"/>
    <property type="match status" value="1"/>
</dbReference>
<evidence type="ECO:0000256" key="8">
    <source>
        <dbReference type="ARBA" id="ARBA00029936"/>
    </source>
</evidence>
<feature type="domain" description="Aminoacyl-tRNA synthetase class Ia" evidence="9">
    <location>
        <begin position="105"/>
        <end position="173"/>
    </location>
</feature>
<protein>
    <recommendedName>
        <fullName evidence="2">valine--tRNA ligase</fullName>
        <ecNumber evidence="2">6.1.1.9</ecNumber>
    </recommendedName>
    <alternativeName>
        <fullName evidence="8">Valyl-tRNA synthetase</fullName>
    </alternativeName>
</protein>
<keyword evidence="6" id="KW-0648">Protein biosynthesis</keyword>
<dbReference type="AlphaFoldDB" id="A0A3P8DN66"/>
<dbReference type="PANTHER" id="PTHR11946">
    <property type="entry name" value="VALYL-TRNA SYNTHETASES"/>
    <property type="match status" value="1"/>
</dbReference>